<comment type="caution">
    <text evidence="2">The sequence shown here is derived from an EMBL/GenBank/DDBJ whole genome shotgun (WGS) entry which is preliminary data.</text>
</comment>
<gene>
    <name evidence="2" type="ORF">EDD18DRAFT_818804</name>
</gene>
<evidence type="ECO:0000313" key="3">
    <source>
        <dbReference type="Proteomes" id="UP001175228"/>
    </source>
</evidence>
<dbReference type="EMBL" id="JAUEPU010000008">
    <property type="protein sequence ID" value="KAK0500197.1"/>
    <property type="molecule type" value="Genomic_DNA"/>
</dbReference>
<sequence>MSGRPPHDVYRNLLLRERHGYPLWIPESDYNLPDVYRDKGVSVGDLGILTDDGGFDFLFNVCAEADDPVNRGRVPPQFQPLRISYGSSHPIRKIPYHCRNSSITSADVSKTEFTVEGSAQITPFVSGGGGFEFSLQSAEAAILMLPDGGNRYSTTHRALFEQYAIENGHSWYVYVNSLEYLARQAPNGSLYLVTGCDKAKTWMIAAASRPSKSRAISVRFAIGPIMEGKIALQTSWSTPHSASAARIYPDYPDPLPQHDNQCIFMRGFTITVRESSITQKLFGRIRVKAIGGSSSNAAPTFSSRSPYSSYQGNITGTPGSGVLPSTSPVDNFDMPDYLTNEDPKSLLEDNRTHGSTWQEHRGI</sequence>
<dbReference type="AlphaFoldDB" id="A0AA39QC57"/>
<reference evidence="2" key="1">
    <citation type="submission" date="2023-06" db="EMBL/GenBank/DDBJ databases">
        <authorList>
            <consortium name="Lawrence Berkeley National Laboratory"/>
            <person name="Ahrendt S."/>
            <person name="Sahu N."/>
            <person name="Indic B."/>
            <person name="Wong-Bajracharya J."/>
            <person name="Merenyi Z."/>
            <person name="Ke H.-M."/>
            <person name="Monk M."/>
            <person name="Kocsube S."/>
            <person name="Drula E."/>
            <person name="Lipzen A."/>
            <person name="Balint B."/>
            <person name="Henrissat B."/>
            <person name="Andreopoulos B."/>
            <person name="Martin F.M."/>
            <person name="Harder C.B."/>
            <person name="Rigling D."/>
            <person name="Ford K.L."/>
            <person name="Foster G.D."/>
            <person name="Pangilinan J."/>
            <person name="Papanicolaou A."/>
            <person name="Barry K."/>
            <person name="LaButti K."/>
            <person name="Viragh M."/>
            <person name="Koriabine M."/>
            <person name="Yan M."/>
            <person name="Riley R."/>
            <person name="Champramary S."/>
            <person name="Plett K.L."/>
            <person name="Tsai I.J."/>
            <person name="Slot J."/>
            <person name="Sipos G."/>
            <person name="Plett J."/>
            <person name="Nagy L.G."/>
            <person name="Grigoriev I.V."/>
        </authorList>
    </citation>
    <scope>NUCLEOTIDE SEQUENCE</scope>
    <source>
        <strain evidence="2">HWK02</strain>
    </source>
</reference>
<organism evidence="2 3">
    <name type="scientific">Armillaria luteobubalina</name>
    <dbReference type="NCBI Taxonomy" id="153913"/>
    <lineage>
        <taxon>Eukaryota</taxon>
        <taxon>Fungi</taxon>
        <taxon>Dikarya</taxon>
        <taxon>Basidiomycota</taxon>
        <taxon>Agaricomycotina</taxon>
        <taxon>Agaricomycetes</taxon>
        <taxon>Agaricomycetidae</taxon>
        <taxon>Agaricales</taxon>
        <taxon>Marasmiineae</taxon>
        <taxon>Physalacriaceae</taxon>
        <taxon>Armillaria</taxon>
    </lineage>
</organism>
<dbReference type="Proteomes" id="UP001175228">
    <property type="component" value="Unassembled WGS sequence"/>
</dbReference>
<accession>A0AA39QC57</accession>
<feature type="compositionally biased region" description="Basic and acidic residues" evidence="1">
    <location>
        <begin position="341"/>
        <end position="363"/>
    </location>
</feature>
<protein>
    <submittedName>
        <fullName evidence="2">Uncharacterized protein</fullName>
    </submittedName>
</protein>
<keyword evidence="3" id="KW-1185">Reference proteome</keyword>
<evidence type="ECO:0000313" key="2">
    <source>
        <dbReference type="EMBL" id="KAK0500197.1"/>
    </source>
</evidence>
<evidence type="ECO:0000256" key="1">
    <source>
        <dbReference type="SAM" id="MobiDB-lite"/>
    </source>
</evidence>
<feature type="compositionally biased region" description="Polar residues" evidence="1">
    <location>
        <begin position="293"/>
        <end position="329"/>
    </location>
</feature>
<proteinExistence type="predicted"/>
<name>A0AA39QC57_9AGAR</name>
<feature type="region of interest" description="Disordered" evidence="1">
    <location>
        <begin position="293"/>
        <end position="363"/>
    </location>
</feature>